<dbReference type="STRING" id="1742973.COMA2_10210"/>
<dbReference type="GO" id="GO:0005886">
    <property type="term" value="C:plasma membrane"/>
    <property type="evidence" value="ECO:0007669"/>
    <property type="project" value="UniProtKB-SubCell"/>
</dbReference>
<dbReference type="Pfam" id="PF02050">
    <property type="entry name" value="FliJ"/>
    <property type="match status" value="1"/>
</dbReference>
<evidence type="ECO:0000313" key="14">
    <source>
        <dbReference type="Proteomes" id="UP000198736"/>
    </source>
</evidence>
<reference evidence="14" key="1">
    <citation type="submission" date="2015-10" db="EMBL/GenBank/DDBJ databases">
        <authorList>
            <person name="Luecker S."/>
            <person name="Luecker S."/>
        </authorList>
    </citation>
    <scope>NUCLEOTIDE SEQUENCE [LARGE SCALE GENOMIC DNA]</scope>
</reference>
<name>A0A0S4L4M2_9BACT</name>
<evidence type="ECO:0000256" key="1">
    <source>
        <dbReference type="ARBA" id="ARBA00004413"/>
    </source>
</evidence>
<sequence length="146" mass="16920">MSLEALRKLRAQTVEGLMMDLAQITRALAQGEERYRDLEAQIQQEVVTHDRQSAQGLTIEAWLEWQGRMDSQQAGLRRVRREIDHAVEAWQRTKALLVEASLERKLLDIVADKRRDAERADAARQERRTMDEAASRGHSTRRESRS</sequence>
<gene>
    <name evidence="13" type="ORF">COMA2_10210</name>
</gene>
<evidence type="ECO:0000256" key="3">
    <source>
        <dbReference type="ARBA" id="ARBA00020392"/>
    </source>
</evidence>
<evidence type="ECO:0000256" key="10">
    <source>
        <dbReference type="ARBA" id="ARBA00023225"/>
    </source>
</evidence>
<evidence type="ECO:0000256" key="8">
    <source>
        <dbReference type="ARBA" id="ARBA00022927"/>
    </source>
</evidence>
<protein>
    <recommendedName>
        <fullName evidence="3">Flagellar FliJ protein</fullName>
    </recommendedName>
</protein>
<keyword evidence="11" id="KW-0175">Coiled coil</keyword>
<dbReference type="GO" id="GO:0071973">
    <property type="term" value="P:bacterial-type flagellum-dependent cell motility"/>
    <property type="evidence" value="ECO:0007669"/>
    <property type="project" value="InterPro"/>
</dbReference>
<dbReference type="InterPro" id="IPR012823">
    <property type="entry name" value="Flagell_FliJ"/>
</dbReference>
<accession>A0A0S4L4M2</accession>
<keyword evidence="7" id="KW-1005">Bacterial flagellum biogenesis</keyword>
<feature type="coiled-coil region" evidence="11">
    <location>
        <begin position="21"/>
        <end position="48"/>
    </location>
</feature>
<keyword evidence="14" id="KW-1185">Reference proteome</keyword>
<evidence type="ECO:0000256" key="4">
    <source>
        <dbReference type="ARBA" id="ARBA00022448"/>
    </source>
</evidence>
<evidence type="ECO:0000313" key="13">
    <source>
        <dbReference type="EMBL" id="CUS31632.1"/>
    </source>
</evidence>
<dbReference type="GO" id="GO:0006935">
    <property type="term" value="P:chemotaxis"/>
    <property type="evidence" value="ECO:0007669"/>
    <property type="project" value="UniProtKB-KW"/>
</dbReference>
<evidence type="ECO:0000256" key="6">
    <source>
        <dbReference type="ARBA" id="ARBA00022500"/>
    </source>
</evidence>
<keyword evidence="5" id="KW-1003">Cell membrane</keyword>
<feature type="region of interest" description="Disordered" evidence="12">
    <location>
        <begin position="115"/>
        <end position="146"/>
    </location>
</feature>
<dbReference type="Proteomes" id="UP000198736">
    <property type="component" value="Unassembled WGS sequence"/>
</dbReference>
<evidence type="ECO:0000256" key="5">
    <source>
        <dbReference type="ARBA" id="ARBA00022475"/>
    </source>
</evidence>
<keyword evidence="4" id="KW-0813">Transport</keyword>
<dbReference type="OrthoDB" id="9868833at2"/>
<evidence type="ECO:0000256" key="12">
    <source>
        <dbReference type="SAM" id="MobiDB-lite"/>
    </source>
</evidence>
<dbReference type="GO" id="GO:0009288">
    <property type="term" value="C:bacterial-type flagellum"/>
    <property type="evidence" value="ECO:0007669"/>
    <property type="project" value="InterPro"/>
</dbReference>
<comment type="similarity">
    <text evidence="2">Belongs to the FliJ family.</text>
</comment>
<evidence type="ECO:0000256" key="9">
    <source>
        <dbReference type="ARBA" id="ARBA00023136"/>
    </source>
</evidence>
<evidence type="ECO:0000256" key="7">
    <source>
        <dbReference type="ARBA" id="ARBA00022795"/>
    </source>
</evidence>
<evidence type="ECO:0000256" key="2">
    <source>
        <dbReference type="ARBA" id="ARBA00010004"/>
    </source>
</evidence>
<dbReference type="GO" id="GO:0015031">
    <property type="term" value="P:protein transport"/>
    <property type="evidence" value="ECO:0007669"/>
    <property type="project" value="UniProtKB-KW"/>
</dbReference>
<keyword evidence="6" id="KW-0145">Chemotaxis</keyword>
<keyword evidence="10" id="KW-1006">Bacterial flagellum protein export</keyword>
<evidence type="ECO:0000256" key="11">
    <source>
        <dbReference type="SAM" id="Coils"/>
    </source>
</evidence>
<comment type="subcellular location">
    <subcellularLocation>
        <location evidence="1">Cell membrane</location>
        <topology evidence="1">Peripheral membrane protein</topology>
        <orientation evidence="1">Cytoplasmic side</orientation>
    </subcellularLocation>
</comment>
<organism evidence="13 14">
    <name type="scientific">Candidatus Nitrospira nitrificans</name>
    <dbReference type="NCBI Taxonomy" id="1742973"/>
    <lineage>
        <taxon>Bacteria</taxon>
        <taxon>Pseudomonadati</taxon>
        <taxon>Nitrospirota</taxon>
        <taxon>Nitrospiria</taxon>
        <taxon>Nitrospirales</taxon>
        <taxon>Nitrospiraceae</taxon>
        <taxon>Nitrospira</taxon>
    </lineage>
</organism>
<dbReference type="AlphaFoldDB" id="A0A0S4L4M2"/>
<dbReference type="Gene3D" id="1.10.287.1700">
    <property type="match status" value="1"/>
</dbReference>
<keyword evidence="8" id="KW-0653">Protein transport</keyword>
<dbReference type="EMBL" id="CZPZ01000001">
    <property type="protein sequence ID" value="CUS31632.1"/>
    <property type="molecule type" value="Genomic_DNA"/>
</dbReference>
<dbReference type="RefSeq" id="WP_090893844.1">
    <property type="nucleotide sequence ID" value="NZ_CZPZ01000001.1"/>
</dbReference>
<dbReference type="GO" id="GO:0044781">
    <property type="term" value="P:bacterial-type flagellum organization"/>
    <property type="evidence" value="ECO:0007669"/>
    <property type="project" value="UniProtKB-KW"/>
</dbReference>
<dbReference type="InterPro" id="IPR053716">
    <property type="entry name" value="Flag_assembly_chemotaxis_eff"/>
</dbReference>
<keyword evidence="9" id="KW-0472">Membrane</keyword>
<proteinExistence type="inferred from homology"/>